<dbReference type="Proteomes" id="UP000823775">
    <property type="component" value="Unassembled WGS sequence"/>
</dbReference>
<proteinExistence type="predicted"/>
<gene>
    <name evidence="1" type="ORF">HAX54_038500</name>
</gene>
<evidence type="ECO:0000313" key="2">
    <source>
        <dbReference type="Proteomes" id="UP000823775"/>
    </source>
</evidence>
<comment type="caution">
    <text evidence="1">The sequence shown here is derived from an EMBL/GenBank/DDBJ whole genome shotgun (WGS) entry which is preliminary data.</text>
</comment>
<name>A0ABS8SJ28_DATST</name>
<keyword evidence="2" id="KW-1185">Reference proteome</keyword>
<evidence type="ECO:0000313" key="1">
    <source>
        <dbReference type="EMBL" id="MCD7458529.1"/>
    </source>
</evidence>
<reference evidence="1 2" key="1">
    <citation type="journal article" date="2021" name="BMC Genomics">
        <title>Datura genome reveals duplications of psychoactive alkaloid biosynthetic genes and high mutation rate following tissue culture.</title>
        <authorList>
            <person name="Rajewski A."/>
            <person name="Carter-House D."/>
            <person name="Stajich J."/>
            <person name="Litt A."/>
        </authorList>
    </citation>
    <scope>NUCLEOTIDE SEQUENCE [LARGE SCALE GENOMIC DNA]</scope>
    <source>
        <strain evidence="1">AR-01</strain>
    </source>
</reference>
<sequence>KGNRGCWQGFQASLRGTKRSSSSAKGAPTRRFGERAVEPHGLSWFNIQKEVKYALENWIYYGLLALEFPTIRDKVRQLGLGYIFLEPEECNLTLVREIYANCDTSFGERNEVIIQVPVDRFTTKTFNAFLGTPVVDPSEYLILLEKPPYQDIHHTLCGDHSFARWERDHSCTH</sequence>
<feature type="non-terminal residue" evidence="1">
    <location>
        <position position="1"/>
    </location>
</feature>
<feature type="non-terminal residue" evidence="1">
    <location>
        <position position="173"/>
    </location>
</feature>
<accession>A0ABS8SJ28</accession>
<protein>
    <submittedName>
        <fullName evidence="1">Uncharacterized protein</fullName>
    </submittedName>
</protein>
<dbReference type="EMBL" id="JACEIK010000526">
    <property type="protein sequence ID" value="MCD7458529.1"/>
    <property type="molecule type" value="Genomic_DNA"/>
</dbReference>
<organism evidence="1 2">
    <name type="scientific">Datura stramonium</name>
    <name type="common">Jimsonweed</name>
    <name type="synonym">Common thornapple</name>
    <dbReference type="NCBI Taxonomy" id="4076"/>
    <lineage>
        <taxon>Eukaryota</taxon>
        <taxon>Viridiplantae</taxon>
        <taxon>Streptophyta</taxon>
        <taxon>Embryophyta</taxon>
        <taxon>Tracheophyta</taxon>
        <taxon>Spermatophyta</taxon>
        <taxon>Magnoliopsida</taxon>
        <taxon>eudicotyledons</taxon>
        <taxon>Gunneridae</taxon>
        <taxon>Pentapetalae</taxon>
        <taxon>asterids</taxon>
        <taxon>lamiids</taxon>
        <taxon>Solanales</taxon>
        <taxon>Solanaceae</taxon>
        <taxon>Solanoideae</taxon>
        <taxon>Datureae</taxon>
        <taxon>Datura</taxon>
    </lineage>
</organism>